<dbReference type="InterPro" id="IPR000866">
    <property type="entry name" value="AhpC/TSA"/>
</dbReference>
<proteinExistence type="predicted"/>
<protein>
    <recommendedName>
        <fullName evidence="2">Thioredoxin domain-containing protein</fullName>
    </recommendedName>
</protein>
<dbReference type="GO" id="GO:0016209">
    <property type="term" value="F:antioxidant activity"/>
    <property type="evidence" value="ECO:0007669"/>
    <property type="project" value="InterPro"/>
</dbReference>
<accession>A0A0L0G999</accession>
<dbReference type="EMBL" id="KQ241701">
    <property type="protein sequence ID" value="KNC85466.1"/>
    <property type="molecule type" value="Genomic_DNA"/>
</dbReference>
<dbReference type="Pfam" id="PF00578">
    <property type="entry name" value="AhpC-TSA"/>
    <property type="match status" value="1"/>
</dbReference>
<evidence type="ECO:0000313" key="4">
    <source>
        <dbReference type="Proteomes" id="UP000054560"/>
    </source>
</evidence>
<dbReference type="GeneID" id="25902874"/>
<dbReference type="Proteomes" id="UP000054560">
    <property type="component" value="Unassembled WGS sequence"/>
</dbReference>
<dbReference type="RefSeq" id="XP_014159368.1">
    <property type="nucleotide sequence ID" value="XM_014303893.1"/>
</dbReference>
<gene>
    <name evidence="3" type="ORF">SARC_02370</name>
</gene>
<sequence>MSAKTFDNDAAHGKKAPSLENLEFVQGEALQYSEKLTVVLFWSKISKDEYKTFVQFSKVADKYEKDVQFIGVCLDPSKKDVEGYLSKKGTEMKELEVDNLECSYPVAYDEGKKVRGEFQSLANLLTIGSGMVFVVDKSGTIVWREQFSRMFMPNTKGQLTSQLDLLIAGKKVEYKNGDKEEEEESEEEEMGGDGDFEDPFDF</sequence>
<evidence type="ECO:0000256" key="1">
    <source>
        <dbReference type="SAM" id="MobiDB-lite"/>
    </source>
</evidence>
<dbReference type="GO" id="GO:0016491">
    <property type="term" value="F:oxidoreductase activity"/>
    <property type="evidence" value="ECO:0007669"/>
    <property type="project" value="InterPro"/>
</dbReference>
<reference evidence="3 4" key="1">
    <citation type="submission" date="2011-02" db="EMBL/GenBank/DDBJ databases">
        <title>The Genome Sequence of Sphaeroforma arctica JP610.</title>
        <authorList>
            <consortium name="The Broad Institute Genome Sequencing Platform"/>
            <person name="Russ C."/>
            <person name="Cuomo C."/>
            <person name="Young S.K."/>
            <person name="Zeng Q."/>
            <person name="Gargeya S."/>
            <person name="Alvarado L."/>
            <person name="Berlin A."/>
            <person name="Chapman S.B."/>
            <person name="Chen Z."/>
            <person name="Freedman E."/>
            <person name="Gellesch M."/>
            <person name="Goldberg J."/>
            <person name="Griggs A."/>
            <person name="Gujja S."/>
            <person name="Heilman E."/>
            <person name="Heiman D."/>
            <person name="Howarth C."/>
            <person name="Mehta T."/>
            <person name="Neiman D."/>
            <person name="Pearson M."/>
            <person name="Roberts A."/>
            <person name="Saif S."/>
            <person name="Shea T."/>
            <person name="Shenoy N."/>
            <person name="Sisk P."/>
            <person name="Stolte C."/>
            <person name="Sykes S."/>
            <person name="White J."/>
            <person name="Yandava C."/>
            <person name="Burger G."/>
            <person name="Gray M.W."/>
            <person name="Holland P.W.H."/>
            <person name="King N."/>
            <person name="Lang F.B.F."/>
            <person name="Roger A.J."/>
            <person name="Ruiz-Trillo I."/>
            <person name="Haas B."/>
            <person name="Nusbaum C."/>
            <person name="Birren B."/>
        </authorList>
    </citation>
    <scope>NUCLEOTIDE SEQUENCE [LARGE SCALE GENOMIC DNA]</scope>
    <source>
        <strain evidence="3 4">JP610</strain>
    </source>
</reference>
<organism evidence="3 4">
    <name type="scientific">Sphaeroforma arctica JP610</name>
    <dbReference type="NCBI Taxonomy" id="667725"/>
    <lineage>
        <taxon>Eukaryota</taxon>
        <taxon>Ichthyosporea</taxon>
        <taxon>Ichthyophonida</taxon>
        <taxon>Sphaeroforma</taxon>
    </lineage>
</organism>
<feature type="compositionally biased region" description="Acidic residues" evidence="1">
    <location>
        <begin position="179"/>
        <end position="202"/>
    </location>
</feature>
<feature type="domain" description="Thioredoxin" evidence="2">
    <location>
        <begin position="10"/>
        <end position="168"/>
    </location>
</feature>
<dbReference type="OrthoDB" id="241436at2759"/>
<dbReference type="InterPro" id="IPR036249">
    <property type="entry name" value="Thioredoxin-like_sf"/>
</dbReference>
<feature type="region of interest" description="Disordered" evidence="1">
    <location>
        <begin position="174"/>
        <end position="202"/>
    </location>
</feature>
<dbReference type="PROSITE" id="PS51352">
    <property type="entry name" value="THIOREDOXIN_2"/>
    <property type="match status" value="1"/>
</dbReference>
<dbReference type="Gene3D" id="3.40.30.10">
    <property type="entry name" value="Glutaredoxin"/>
    <property type="match status" value="1"/>
</dbReference>
<evidence type="ECO:0000313" key="3">
    <source>
        <dbReference type="EMBL" id="KNC85466.1"/>
    </source>
</evidence>
<evidence type="ECO:0000259" key="2">
    <source>
        <dbReference type="PROSITE" id="PS51352"/>
    </source>
</evidence>
<dbReference type="AlphaFoldDB" id="A0A0L0G999"/>
<keyword evidence="4" id="KW-1185">Reference proteome</keyword>
<name>A0A0L0G999_9EUKA</name>
<dbReference type="SUPFAM" id="SSF52833">
    <property type="entry name" value="Thioredoxin-like"/>
    <property type="match status" value="1"/>
</dbReference>
<dbReference type="InterPro" id="IPR013766">
    <property type="entry name" value="Thioredoxin_domain"/>
</dbReference>
<dbReference type="eggNOG" id="ENOG502RYAV">
    <property type="taxonomic scope" value="Eukaryota"/>
</dbReference>